<evidence type="ECO:0000256" key="4">
    <source>
        <dbReference type="ARBA" id="ARBA00012085"/>
    </source>
</evidence>
<dbReference type="GO" id="GO:0030170">
    <property type="term" value="F:pyridoxal phosphate binding"/>
    <property type="evidence" value="ECO:0007669"/>
    <property type="project" value="InterPro"/>
</dbReference>
<evidence type="ECO:0000256" key="8">
    <source>
        <dbReference type="PIRSR" id="PIRSR001434-2"/>
    </source>
</evidence>
<dbReference type="GO" id="GO:0005737">
    <property type="term" value="C:cytoplasm"/>
    <property type="evidence" value="ECO:0007669"/>
    <property type="project" value="TreeGrafter"/>
</dbReference>
<comment type="caution">
    <text evidence="10">The sequence shown here is derived from an EMBL/GenBank/DDBJ whole genome shotgun (WGS) entry which is preliminary data.</text>
</comment>
<dbReference type="InterPro" id="IPR015421">
    <property type="entry name" value="PyrdxlP-dep_Trfase_major"/>
</dbReference>
<dbReference type="Gene3D" id="3.40.640.10">
    <property type="entry name" value="Type I PLP-dependent aspartate aminotransferase-like (Major domain)"/>
    <property type="match status" value="1"/>
</dbReference>
<dbReference type="InterPro" id="IPR015422">
    <property type="entry name" value="PyrdxlP-dep_Trfase_small"/>
</dbReference>
<reference evidence="10" key="1">
    <citation type="submission" date="2022-01" db="EMBL/GenBank/DDBJ databases">
        <title>Genome Sequence Resource for Two Populations of Ditylenchus destructor, the Migratory Endoparasitic Phytonematode.</title>
        <authorList>
            <person name="Zhang H."/>
            <person name="Lin R."/>
            <person name="Xie B."/>
        </authorList>
    </citation>
    <scope>NUCLEOTIDE SEQUENCE</scope>
    <source>
        <strain evidence="10">BazhouSP</strain>
    </source>
</reference>
<dbReference type="EC" id="4.4.1.1" evidence="4"/>
<evidence type="ECO:0000256" key="9">
    <source>
        <dbReference type="RuleBase" id="RU362118"/>
    </source>
</evidence>
<name>A0AAD4MWQ7_9BILA</name>
<keyword evidence="11" id="KW-1185">Reference proteome</keyword>
<gene>
    <name evidence="10" type="ORF">DdX_11883</name>
</gene>
<evidence type="ECO:0000313" key="11">
    <source>
        <dbReference type="Proteomes" id="UP001201812"/>
    </source>
</evidence>
<accession>A0AAD4MWQ7</accession>
<dbReference type="PANTHER" id="PTHR11808">
    <property type="entry name" value="TRANS-SULFURATION ENZYME FAMILY MEMBER"/>
    <property type="match status" value="1"/>
</dbReference>
<dbReference type="InterPro" id="IPR015424">
    <property type="entry name" value="PyrdxlP-dep_Trfase"/>
</dbReference>
<dbReference type="SUPFAM" id="SSF53383">
    <property type="entry name" value="PLP-dependent transferases"/>
    <property type="match status" value="1"/>
</dbReference>
<dbReference type="CDD" id="cd00614">
    <property type="entry name" value="CGS_like"/>
    <property type="match status" value="1"/>
</dbReference>
<dbReference type="PANTHER" id="PTHR11808:SF15">
    <property type="entry name" value="CYSTATHIONINE GAMMA-LYASE"/>
    <property type="match status" value="1"/>
</dbReference>
<keyword evidence="6" id="KW-0198">Cysteine biosynthesis</keyword>
<dbReference type="FunFam" id="3.40.640.10:FF:000009">
    <property type="entry name" value="Cystathionine gamma-synthase homolog"/>
    <property type="match status" value="1"/>
</dbReference>
<dbReference type="Gene3D" id="3.90.1150.10">
    <property type="entry name" value="Aspartate Aminotransferase, domain 1"/>
    <property type="match status" value="1"/>
</dbReference>
<keyword evidence="6" id="KW-0028">Amino-acid biosynthesis</keyword>
<comment type="pathway">
    <text evidence="2">Amino-acid biosynthesis; L-cysteine biosynthesis; L-cysteine from L-homocysteine and L-serine: step 2/2.</text>
</comment>
<comment type="similarity">
    <text evidence="3 9">Belongs to the trans-sulfuration enzymes family.</text>
</comment>
<evidence type="ECO:0000256" key="1">
    <source>
        <dbReference type="ARBA" id="ARBA00001933"/>
    </source>
</evidence>
<feature type="modified residue" description="N6-(pyridoxal phosphate)lysine" evidence="8">
    <location>
        <position position="214"/>
    </location>
</feature>
<organism evidence="10 11">
    <name type="scientific">Ditylenchus destructor</name>
    <dbReference type="NCBI Taxonomy" id="166010"/>
    <lineage>
        <taxon>Eukaryota</taxon>
        <taxon>Metazoa</taxon>
        <taxon>Ecdysozoa</taxon>
        <taxon>Nematoda</taxon>
        <taxon>Chromadorea</taxon>
        <taxon>Rhabditida</taxon>
        <taxon>Tylenchina</taxon>
        <taxon>Tylenchomorpha</taxon>
        <taxon>Sphaerularioidea</taxon>
        <taxon>Anguinidae</taxon>
        <taxon>Anguininae</taxon>
        <taxon>Ditylenchus</taxon>
    </lineage>
</organism>
<comment type="cofactor">
    <cofactor evidence="1 9">
        <name>pyridoxal 5'-phosphate</name>
        <dbReference type="ChEBI" id="CHEBI:597326"/>
    </cofactor>
</comment>
<proteinExistence type="inferred from homology"/>
<dbReference type="PIRSF" id="PIRSF001434">
    <property type="entry name" value="CGS"/>
    <property type="match status" value="1"/>
</dbReference>
<evidence type="ECO:0000256" key="5">
    <source>
        <dbReference type="ARBA" id="ARBA00022898"/>
    </source>
</evidence>
<keyword evidence="5 8" id="KW-0663">Pyridoxal phosphate</keyword>
<evidence type="ECO:0000256" key="7">
    <source>
        <dbReference type="ARBA" id="ARBA00029853"/>
    </source>
</evidence>
<protein>
    <recommendedName>
        <fullName evidence="4">cystathionine gamma-lyase</fullName>
        <ecNumber evidence="4">4.4.1.1</ecNumber>
    </recommendedName>
    <alternativeName>
        <fullName evidence="7">Gamma-cystathionase</fullName>
    </alternativeName>
</protein>
<dbReference type="InterPro" id="IPR000277">
    <property type="entry name" value="Cys/Met-Metab_PyrdxlP-dep_enz"/>
</dbReference>
<dbReference type="GO" id="GO:0019343">
    <property type="term" value="P:cysteine biosynthetic process via cystathionine"/>
    <property type="evidence" value="ECO:0007669"/>
    <property type="project" value="TreeGrafter"/>
</dbReference>
<dbReference type="Proteomes" id="UP001201812">
    <property type="component" value="Unassembled WGS sequence"/>
</dbReference>
<dbReference type="AlphaFoldDB" id="A0AAD4MWQ7"/>
<dbReference type="GO" id="GO:0004123">
    <property type="term" value="F:cystathionine gamma-lyase activity"/>
    <property type="evidence" value="ECO:0007669"/>
    <property type="project" value="TreeGrafter"/>
</dbReference>
<dbReference type="FunFam" id="3.90.1150.10:FF:000008">
    <property type="entry name" value="Cystathionine gamma-synthase"/>
    <property type="match status" value="1"/>
</dbReference>
<evidence type="ECO:0000256" key="6">
    <source>
        <dbReference type="ARBA" id="ARBA00023192"/>
    </source>
</evidence>
<dbReference type="Pfam" id="PF01053">
    <property type="entry name" value="Cys_Met_Meta_PP"/>
    <property type="match status" value="1"/>
</dbReference>
<dbReference type="GO" id="GO:0019346">
    <property type="term" value="P:transsulfuration"/>
    <property type="evidence" value="ECO:0007669"/>
    <property type="project" value="InterPro"/>
</dbReference>
<dbReference type="EMBL" id="JAKKPZ010000035">
    <property type="protein sequence ID" value="KAI1708495.1"/>
    <property type="molecule type" value="Genomic_DNA"/>
</dbReference>
<sequence>MAGHQNGTSHEKSYFTGFGTKAIHVGHEPEKWDINQIVPPISLATTYKQDQPGEPNVHEYARGGNPTRDVLQENLAALEDAKYCRTYSSGMSAVSALINLLNSGDHVVCCDDVYGGVQRYLRRVSVAKHTLELTQVDMTNLDNLKSALKKNTKMVWFESPSNPLLKVVDIKAAVEISKAFNKDIVVVVDNTFMTPYFQRPLSLGADAVLHSITKYINGHADVLMGAVITNDKALDEHLLYMQLTVGAVPSPFDVYLVLRGMKTLHVRMRTHAENALAVANFLEQNPRVKQVFCPELPSHPQHKVHKSQTTGASGMVSIYLKGGLEESRKFLSSLKVFTLAESLGGFTSLAELPTLMTHRSVPEEDRRKLGIDDSLIRLSIGLEDKEDLINDLDQALKIAVSVFN</sequence>
<evidence type="ECO:0000256" key="2">
    <source>
        <dbReference type="ARBA" id="ARBA00005038"/>
    </source>
</evidence>
<evidence type="ECO:0000313" key="10">
    <source>
        <dbReference type="EMBL" id="KAI1708495.1"/>
    </source>
</evidence>
<evidence type="ECO:0000256" key="3">
    <source>
        <dbReference type="ARBA" id="ARBA00009077"/>
    </source>
</evidence>